<gene>
    <name evidence="1" type="ORF">NG792_18110</name>
</gene>
<dbReference type="RefSeq" id="WP_261236327.1">
    <property type="nucleotide sequence ID" value="NZ_JAMXFA010000025.1"/>
</dbReference>
<dbReference type="Proteomes" id="UP001525961">
    <property type="component" value="Unassembled WGS sequence"/>
</dbReference>
<keyword evidence="2" id="KW-1185">Reference proteome</keyword>
<organism evidence="1 2">
    <name type="scientific">Laspinema olomoucense D3b</name>
    <dbReference type="NCBI Taxonomy" id="2953688"/>
    <lineage>
        <taxon>Bacteria</taxon>
        <taxon>Bacillati</taxon>
        <taxon>Cyanobacteriota</taxon>
        <taxon>Cyanophyceae</taxon>
        <taxon>Oscillatoriophycideae</taxon>
        <taxon>Oscillatoriales</taxon>
        <taxon>Laspinemataceae</taxon>
        <taxon>Laspinema</taxon>
        <taxon>Laspinema olomoucense</taxon>
    </lineage>
</organism>
<comment type="caution">
    <text evidence="1">The sequence shown here is derived from an EMBL/GenBank/DDBJ whole genome shotgun (WGS) entry which is preliminary data.</text>
</comment>
<evidence type="ECO:0000313" key="2">
    <source>
        <dbReference type="Proteomes" id="UP001525961"/>
    </source>
</evidence>
<accession>A0ABT2NCM3</accession>
<proteinExistence type="predicted"/>
<name>A0ABT2NCM3_9CYAN</name>
<dbReference type="EMBL" id="JAMXFA010000025">
    <property type="protein sequence ID" value="MCT7979634.1"/>
    <property type="molecule type" value="Genomic_DNA"/>
</dbReference>
<evidence type="ECO:0000313" key="1">
    <source>
        <dbReference type="EMBL" id="MCT7979634.1"/>
    </source>
</evidence>
<reference evidence="1 2" key="1">
    <citation type="journal article" date="2022" name="Front. Microbiol.">
        <title>High genomic differentiation and limited gene flow indicate recent cryptic speciation within the genus Laspinema (cyanobacteria).</title>
        <authorList>
            <person name="Stanojkovic A."/>
            <person name="Skoupy S."/>
            <person name="Skaloud P."/>
            <person name="Dvorak P."/>
        </authorList>
    </citation>
    <scope>NUCLEOTIDE SEQUENCE [LARGE SCALE GENOMIC DNA]</scope>
    <source>
        <strain evidence="1 2">D3b</strain>
    </source>
</reference>
<sequence>MKISSKPILNLTHYSGPQTHEFGAEIVTPPTTELRMRPCGVGSHPADRLKLGNNCTFIEFRHELARNFR</sequence>
<protein>
    <submittedName>
        <fullName evidence="1">Uncharacterized protein</fullName>
    </submittedName>
</protein>